<sequence>MAKVYWRGVYAAIPTPFTAGLELDVAALERYLDWLLTHDSVAGVVCGAHAGEVTNLTAGEIVELARTCVDHVAGRVPVVAALFAEGVAPALEVARQLEATGVDGLLVMPPHHWLRFGKTDAESIRYVSSIADGVDLDLIIHEYPHDTRAQYGANELASFARIPRVVAIKAGTRDLAAYSANIRAVRAAEPTTTILTCHDEALLGTMIQGVDGALVAVGSLLPDEVAAMYDAVERGDLATAREIEASIEPIITAIYGSGVVGGHAHGLLKAALYAVGALDNYLVRPPIDPITEEDFQEVRAALAASNIAVAAPKSSSRA</sequence>
<dbReference type="RefSeq" id="WP_167037915.1">
    <property type="nucleotide sequence ID" value="NZ_BAAANA010000001.1"/>
</dbReference>
<evidence type="ECO:0000256" key="3">
    <source>
        <dbReference type="PIRNR" id="PIRNR001365"/>
    </source>
</evidence>
<evidence type="ECO:0000256" key="2">
    <source>
        <dbReference type="ARBA" id="ARBA00023239"/>
    </source>
</evidence>
<dbReference type="PIRSF" id="PIRSF001365">
    <property type="entry name" value="DHDPS"/>
    <property type="match status" value="1"/>
</dbReference>
<proteinExistence type="inferred from homology"/>
<dbReference type="AlphaFoldDB" id="A0A7Y2LZ29"/>
<organism evidence="4 5">
    <name type="scientific">Microbacterium ulmi</name>
    <dbReference type="NCBI Taxonomy" id="179095"/>
    <lineage>
        <taxon>Bacteria</taxon>
        <taxon>Bacillati</taxon>
        <taxon>Actinomycetota</taxon>
        <taxon>Actinomycetes</taxon>
        <taxon>Micrococcales</taxon>
        <taxon>Microbacteriaceae</taxon>
        <taxon>Microbacterium</taxon>
    </lineage>
</organism>
<keyword evidence="2 3" id="KW-0456">Lyase</keyword>
<protein>
    <submittedName>
        <fullName evidence="4">Dihydrodipicolinate synthase family protein</fullName>
    </submittedName>
</protein>
<dbReference type="SUPFAM" id="SSF51569">
    <property type="entry name" value="Aldolase"/>
    <property type="match status" value="1"/>
</dbReference>
<accession>A0A7Y2LZ29</accession>
<dbReference type="InterPro" id="IPR013785">
    <property type="entry name" value="Aldolase_TIM"/>
</dbReference>
<name>A0A7Y2LZ29_9MICO</name>
<keyword evidence="5" id="KW-1185">Reference proteome</keyword>
<dbReference type="PANTHER" id="PTHR12128:SF66">
    <property type="entry name" value="4-HYDROXY-2-OXOGLUTARATE ALDOLASE, MITOCHONDRIAL"/>
    <property type="match status" value="1"/>
</dbReference>
<evidence type="ECO:0000256" key="1">
    <source>
        <dbReference type="ARBA" id="ARBA00007592"/>
    </source>
</evidence>
<dbReference type="SMART" id="SM01130">
    <property type="entry name" value="DHDPS"/>
    <property type="match status" value="1"/>
</dbReference>
<comment type="caution">
    <text evidence="4">The sequence shown here is derived from an EMBL/GenBank/DDBJ whole genome shotgun (WGS) entry which is preliminary data.</text>
</comment>
<comment type="similarity">
    <text evidence="1 3">Belongs to the DapA family.</text>
</comment>
<evidence type="ECO:0000313" key="5">
    <source>
        <dbReference type="Proteomes" id="UP000543598"/>
    </source>
</evidence>
<dbReference type="Proteomes" id="UP000543598">
    <property type="component" value="Unassembled WGS sequence"/>
</dbReference>
<dbReference type="InterPro" id="IPR002220">
    <property type="entry name" value="DapA-like"/>
</dbReference>
<dbReference type="CDD" id="cd00408">
    <property type="entry name" value="DHDPS-like"/>
    <property type="match status" value="1"/>
</dbReference>
<dbReference type="Pfam" id="PF00701">
    <property type="entry name" value="DHDPS"/>
    <property type="match status" value="1"/>
</dbReference>
<dbReference type="Gene3D" id="3.20.20.70">
    <property type="entry name" value="Aldolase class I"/>
    <property type="match status" value="1"/>
</dbReference>
<dbReference type="GO" id="GO:0008840">
    <property type="term" value="F:4-hydroxy-tetrahydrodipicolinate synthase activity"/>
    <property type="evidence" value="ECO:0007669"/>
    <property type="project" value="TreeGrafter"/>
</dbReference>
<gene>
    <name evidence="4" type="ORF">HLA99_04940</name>
</gene>
<dbReference type="EMBL" id="JABEMB010000004">
    <property type="protein sequence ID" value="NNH03197.1"/>
    <property type="molecule type" value="Genomic_DNA"/>
</dbReference>
<reference evidence="4 5" key="1">
    <citation type="submission" date="2020-05" db="EMBL/GenBank/DDBJ databases">
        <title>MicrobeNet Type strains.</title>
        <authorList>
            <person name="Nicholson A.C."/>
        </authorList>
    </citation>
    <scope>NUCLEOTIDE SEQUENCE [LARGE SCALE GENOMIC DNA]</scope>
    <source>
        <strain evidence="4 5">JCM 14282</strain>
    </source>
</reference>
<evidence type="ECO:0000313" key="4">
    <source>
        <dbReference type="EMBL" id="NNH03197.1"/>
    </source>
</evidence>
<dbReference type="PANTHER" id="PTHR12128">
    <property type="entry name" value="DIHYDRODIPICOLINATE SYNTHASE"/>
    <property type="match status" value="1"/>
</dbReference>